<accession>A0A1I1KN86</accession>
<evidence type="ECO:0000313" key="3">
    <source>
        <dbReference type="Proteomes" id="UP000199577"/>
    </source>
</evidence>
<organism evidence="2 3">
    <name type="scientific">Parapedobacter composti</name>
    <dbReference type="NCBI Taxonomy" id="623281"/>
    <lineage>
        <taxon>Bacteria</taxon>
        <taxon>Pseudomonadati</taxon>
        <taxon>Bacteroidota</taxon>
        <taxon>Sphingobacteriia</taxon>
        <taxon>Sphingobacteriales</taxon>
        <taxon>Sphingobacteriaceae</taxon>
        <taxon>Parapedobacter</taxon>
    </lineage>
</organism>
<dbReference type="EMBL" id="FOLL01000016">
    <property type="protein sequence ID" value="SFC62326.1"/>
    <property type="molecule type" value="Genomic_DNA"/>
</dbReference>
<reference evidence="2 3" key="1">
    <citation type="submission" date="2016-10" db="EMBL/GenBank/DDBJ databases">
        <authorList>
            <person name="de Groot N.N."/>
        </authorList>
    </citation>
    <scope>NUCLEOTIDE SEQUENCE [LARGE SCALE GENOMIC DNA]</scope>
    <source>
        <strain evidence="2 3">DSM 22900</strain>
    </source>
</reference>
<name>A0A1I1KN86_9SPHI</name>
<dbReference type="InterPro" id="IPR026866">
    <property type="entry name" value="CR006_AAA"/>
</dbReference>
<feature type="domain" description="Protein CR006 P-loop" evidence="1">
    <location>
        <begin position="5"/>
        <end position="90"/>
    </location>
</feature>
<proteinExistence type="predicted"/>
<dbReference type="AlphaFoldDB" id="A0A1I1KN86"/>
<gene>
    <name evidence="2" type="ORF">SAMN05421747_116106</name>
</gene>
<sequence>MKLAPDYLKNYITEFNYLFSQIYNCSISEMSAISHEYQYNFGNNMRKFLEAYLFYKYPSHKMSNDERIKKYFNDDSVSINLINRVINFFSMIECYQAQSVEPTSFACYRY</sequence>
<dbReference type="Proteomes" id="UP000199577">
    <property type="component" value="Unassembled WGS sequence"/>
</dbReference>
<dbReference type="Pfam" id="PF13166">
    <property type="entry name" value="AAA_13"/>
    <property type="match status" value="1"/>
</dbReference>
<evidence type="ECO:0000313" key="2">
    <source>
        <dbReference type="EMBL" id="SFC62326.1"/>
    </source>
</evidence>
<evidence type="ECO:0000259" key="1">
    <source>
        <dbReference type="Pfam" id="PF13166"/>
    </source>
</evidence>
<keyword evidence="3" id="KW-1185">Reference proteome</keyword>
<protein>
    <submittedName>
        <fullName evidence="2">AAA domain-containing protein</fullName>
    </submittedName>
</protein>